<dbReference type="FunFam" id="1.10.10.10:FF:000001">
    <property type="entry name" value="LysR family transcriptional regulator"/>
    <property type="match status" value="1"/>
</dbReference>
<dbReference type="Gene3D" id="1.10.10.10">
    <property type="entry name" value="Winged helix-like DNA-binding domain superfamily/Winged helix DNA-binding domain"/>
    <property type="match status" value="1"/>
</dbReference>
<dbReference type="OrthoDB" id="8713720at2"/>
<feature type="domain" description="HTH lysR-type" evidence="5">
    <location>
        <begin position="1"/>
        <end position="58"/>
    </location>
</feature>
<dbReference type="RefSeq" id="WP_147705108.1">
    <property type="nucleotide sequence ID" value="NZ_VDUY01000005.1"/>
</dbReference>
<evidence type="ECO:0000256" key="2">
    <source>
        <dbReference type="ARBA" id="ARBA00023015"/>
    </source>
</evidence>
<protein>
    <submittedName>
        <fullName evidence="6">LysR family transcriptional regulator</fullName>
    </submittedName>
</protein>
<evidence type="ECO:0000313" key="7">
    <source>
        <dbReference type="Proteomes" id="UP000321548"/>
    </source>
</evidence>
<reference evidence="6 7" key="1">
    <citation type="submission" date="2019-06" db="EMBL/GenBank/DDBJ databases">
        <title>Quisquiliibacterium sp. nov., isolated from a maize field.</title>
        <authorList>
            <person name="Lin S.-Y."/>
            <person name="Tsai C.-F."/>
            <person name="Young C.-C."/>
        </authorList>
    </citation>
    <scope>NUCLEOTIDE SEQUENCE [LARGE SCALE GENOMIC DNA]</scope>
    <source>
        <strain evidence="6 7">CC-CFT501</strain>
    </source>
</reference>
<keyword evidence="7" id="KW-1185">Reference proteome</keyword>
<evidence type="ECO:0000256" key="4">
    <source>
        <dbReference type="ARBA" id="ARBA00023163"/>
    </source>
</evidence>
<evidence type="ECO:0000313" key="6">
    <source>
        <dbReference type="EMBL" id="TXL64858.1"/>
    </source>
</evidence>
<keyword evidence="2" id="KW-0805">Transcription regulation</keyword>
<dbReference type="GO" id="GO:0032993">
    <property type="term" value="C:protein-DNA complex"/>
    <property type="evidence" value="ECO:0007669"/>
    <property type="project" value="TreeGrafter"/>
</dbReference>
<dbReference type="AlphaFoldDB" id="A0A5C8NUL7"/>
<comment type="similarity">
    <text evidence="1">Belongs to the LysR transcriptional regulatory family.</text>
</comment>
<name>A0A5C8NUL7_9BURK</name>
<dbReference type="PANTHER" id="PTHR30346">
    <property type="entry name" value="TRANSCRIPTIONAL DUAL REGULATOR HCAR-RELATED"/>
    <property type="match status" value="1"/>
</dbReference>
<dbReference type="InterPro" id="IPR000847">
    <property type="entry name" value="LysR_HTH_N"/>
</dbReference>
<organism evidence="6 7">
    <name type="scientific">Zeimonas arvi</name>
    <dbReference type="NCBI Taxonomy" id="2498847"/>
    <lineage>
        <taxon>Bacteria</taxon>
        <taxon>Pseudomonadati</taxon>
        <taxon>Pseudomonadota</taxon>
        <taxon>Betaproteobacteria</taxon>
        <taxon>Burkholderiales</taxon>
        <taxon>Burkholderiaceae</taxon>
        <taxon>Zeimonas</taxon>
    </lineage>
</organism>
<evidence type="ECO:0000256" key="1">
    <source>
        <dbReference type="ARBA" id="ARBA00009437"/>
    </source>
</evidence>
<proteinExistence type="inferred from homology"/>
<sequence length="291" mass="32364">MELRQIRYFLAICEHGSFSRAAEACDLTQPALTKAIKGLEEEVGGAVFHREGRRLVLTELGRMMRPHLERLAGEQEAALTVAKNFRLLRQTPLRVGILPTIGPARIGGFLREFRDANPGVETAISEGSAESLARRLEAAELDLAIANPAAGFGDGFRSEPLYPERYVVVFAPGHPFSRKDAIRLADVHRAHYVDRLACEMRETVMQVLGAREIELYAKFRSDREDWVQAMVLSGLGFAFMPEYSITASGLVSRPLVEPAVSREVHAIEVRGRPRPPAASLFLKALTGFRWE</sequence>
<accession>A0A5C8NUL7</accession>
<dbReference type="GO" id="GO:0003677">
    <property type="term" value="F:DNA binding"/>
    <property type="evidence" value="ECO:0007669"/>
    <property type="project" value="UniProtKB-KW"/>
</dbReference>
<keyword evidence="4" id="KW-0804">Transcription</keyword>
<comment type="caution">
    <text evidence="6">The sequence shown here is derived from an EMBL/GenBank/DDBJ whole genome shotgun (WGS) entry which is preliminary data.</text>
</comment>
<dbReference type="PANTHER" id="PTHR30346:SF28">
    <property type="entry name" value="HTH-TYPE TRANSCRIPTIONAL REGULATOR CYNR"/>
    <property type="match status" value="1"/>
</dbReference>
<dbReference type="PRINTS" id="PR00039">
    <property type="entry name" value="HTHLYSR"/>
</dbReference>
<dbReference type="Proteomes" id="UP000321548">
    <property type="component" value="Unassembled WGS sequence"/>
</dbReference>
<dbReference type="Gene3D" id="3.40.190.10">
    <property type="entry name" value="Periplasmic binding protein-like II"/>
    <property type="match status" value="2"/>
</dbReference>
<dbReference type="SUPFAM" id="SSF53850">
    <property type="entry name" value="Periplasmic binding protein-like II"/>
    <property type="match status" value="1"/>
</dbReference>
<dbReference type="Pfam" id="PF00126">
    <property type="entry name" value="HTH_1"/>
    <property type="match status" value="1"/>
</dbReference>
<evidence type="ECO:0000259" key="5">
    <source>
        <dbReference type="PROSITE" id="PS50931"/>
    </source>
</evidence>
<dbReference type="EMBL" id="VDUY01000005">
    <property type="protein sequence ID" value="TXL64858.1"/>
    <property type="molecule type" value="Genomic_DNA"/>
</dbReference>
<dbReference type="GO" id="GO:0003700">
    <property type="term" value="F:DNA-binding transcription factor activity"/>
    <property type="evidence" value="ECO:0007669"/>
    <property type="project" value="InterPro"/>
</dbReference>
<dbReference type="PROSITE" id="PS50931">
    <property type="entry name" value="HTH_LYSR"/>
    <property type="match status" value="1"/>
</dbReference>
<dbReference type="Pfam" id="PF03466">
    <property type="entry name" value="LysR_substrate"/>
    <property type="match status" value="1"/>
</dbReference>
<keyword evidence="3" id="KW-0238">DNA-binding</keyword>
<dbReference type="InterPro" id="IPR036388">
    <property type="entry name" value="WH-like_DNA-bd_sf"/>
</dbReference>
<dbReference type="InterPro" id="IPR036390">
    <property type="entry name" value="WH_DNA-bd_sf"/>
</dbReference>
<dbReference type="InterPro" id="IPR005119">
    <property type="entry name" value="LysR_subst-bd"/>
</dbReference>
<dbReference type="SUPFAM" id="SSF46785">
    <property type="entry name" value="Winged helix' DNA-binding domain"/>
    <property type="match status" value="1"/>
</dbReference>
<gene>
    <name evidence="6" type="ORF">FHP08_14110</name>
</gene>
<dbReference type="CDD" id="cd05466">
    <property type="entry name" value="PBP2_LTTR_substrate"/>
    <property type="match status" value="1"/>
</dbReference>
<evidence type="ECO:0000256" key="3">
    <source>
        <dbReference type="ARBA" id="ARBA00023125"/>
    </source>
</evidence>